<dbReference type="Proteomes" id="UP000238157">
    <property type="component" value="Unassembled WGS sequence"/>
</dbReference>
<dbReference type="AlphaFoldDB" id="A0A2T0WV42"/>
<organism evidence="1 2">
    <name type="scientific">Mongoliibacter ruber</name>
    <dbReference type="NCBI Taxonomy" id="1750599"/>
    <lineage>
        <taxon>Bacteria</taxon>
        <taxon>Pseudomonadati</taxon>
        <taxon>Bacteroidota</taxon>
        <taxon>Cytophagia</taxon>
        <taxon>Cytophagales</taxon>
        <taxon>Cyclobacteriaceae</taxon>
        <taxon>Mongoliibacter</taxon>
    </lineage>
</organism>
<name>A0A2T0WV42_9BACT</name>
<protein>
    <submittedName>
        <fullName evidence="1">Uncharacterized protein</fullName>
    </submittedName>
</protein>
<accession>A0A2T0WV42</accession>
<dbReference type="EMBL" id="PVTR01000001">
    <property type="protein sequence ID" value="PRY90558.1"/>
    <property type="molecule type" value="Genomic_DNA"/>
</dbReference>
<gene>
    <name evidence="1" type="ORF">CLW00_101220</name>
</gene>
<reference evidence="1 2" key="1">
    <citation type="submission" date="2018-03" db="EMBL/GenBank/DDBJ databases">
        <title>Genomic Encyclopedia of Archaeal and Bacterial Type Strains, Phase II (KMG-II): from individual species to whole genera.</title>
        <authorList>
            <person name="Goeker M."/>
        </authorList>
    </citation>
    <scope>NUCLEOTIDE SEQUENCE [LARGE SCALE GENOMIC DNA]</scope>
    <source>
        <strain evidence="1 2">DSM 27929</strain>
    </source>
</reference>
<keyword evidence="2" id="KW-1185">Reference proteome</keyword>
<evidence type="ECO:0000313" key="1">
    <source>
        <dbReference type="EMBL" id="PRY90558.1"/>
    </source>
</evidence>
<proteinExistence type="predicted"/>
<sequence>MTFKFLTTRKMTKNTISIKDVHQTYQANDNGIWFSVRDHSQMKDFFYKKFGAPEIYLTKRFEEPTNDDLIPNFEWIGTEIHRL</sequence>
<evidence type="ECO:0000313" key="2">
    <source>
        <dbReference type="Proteomes" id="UP000238157"/>
    </source>
</evidence>
<comment type="caution">
    <text evidence="1">The sequence shown here is derived from an EMBL/GenBank/DDBJ whole genome shotgun (WGS) entry which is preliminary data.</text>
</comment>